<feature type="compositionally biased region" description="Basic and acidic residues" evidence="1">
    <location>
        <begin position="96"/>
        <end position="114"/>
    </location>
</feature>
<evidence type="ECO:0000313" key="3">
    <source>
        <dbReference type="Proteomes" id="UP000317638"/>
    </source>
</evidence>
<dbReference type="RefSeq" id="WP_143937153.1">
    <property type="nucleotide sequence ID" value="NZ_VKKG01000001.1"/>
</dbReference>
<reference evidence="2 3" key="1">
    <citation type="submission" date="2019-07" db="EMBL/GenBank/DDBJ databases">
        <authorList>
            <person name="Zhou L.-Y."/>
        </authorList>
    </citation>
    <scope>NUCLEOTIDE SEQUENCE [LARGE SCALE GENOMIC DNA]</scope>
    <source>
        <strain evidence="2 3">YIM 101269</strain>
    </source>
</reference>
<evidence type="ECO:0000256" key="1">
    <source>
        <dbReference type="SAM" id="MobiDB-lite"/>
    </source>
</evidence>
<accession>A0A553K5S9</accession>
<comment type="caution">
    <text evidence="2">The sequence shown here is derived from an EMBL/GenBank/DDBJ whole genome shotgun (WGS) entry which is preliminary data.</text>
</comment>
<protein>
    <submittedName>
        <fullName evidence="2">Uncharacterized protein</fullName>
    </submittedName>
</protein>
<evidence type="ECO:0000313" key="2">
    <source>
        <dbReference type="EMBL" id="TRY20069.1"/>
    </source>
</evidence>
<dbReference type="OrthoDB" id="3733423at2"/>
<gene>
    <name evidence="2" type="ORF">FOJ82_04155</name>
</gene>
<dbReference type="EMBL" id="VKKG01000001">
    <property type="protein sequence ID" value="TRY20069.1"/>
    <property type="molecule type" value="Genomic_DNA"/>
</dbReference>
<sequence length="114" mass="12457">MSEAVELGRAVTGEELPLTATDPTALAAELAALGWDADRLAELRTARMAAHEPWPFPIGVEEVRGFGFARFSARLAELREVLGLSGRADRAPATSRKPDRDEQRLLADRPPHWG</sequence>
<dbReference type="Proteomes" id="UP000317638">
    <property type="component" value="Unassembled WGS sequence"/>
</dbReference>
<dbReference type="AlphaFoldDB" id="A0A553K5S9"/>
<proteinExistence type="predicted"/>
<keyword evidence="3" id="KW-1185">Reference proteome</keyword>
<feature type="region of interest" description="Disordered" evidence="1">
    <location>
        <begin position="87"/>
        <end position="114"/>
    </location>
</feature>
<organism evidence="2 3">
    <name type="scientific">Tessaracoccus rhinocerotis</name>
    <dbReference type="NCBI Taxonomy" id="1689449"/>
    <lineage>
        <taxon>Bacteria</taxon>
        <taxon>Bacillati</taxon>
        <taxon>Actinomycetota</taxon>
        <taxon>Actinomycetes</taxon>
        <taxon>Propionibacteriales</taxon>
        <taxon>Propionibacteriaceae</taxon>
        <taxon>Tessaracoccus</taxon>
    </lineage>
</organism>
<name>A0A553K5S9_9ACTN</name>